<evidence type="ECO:0000256" key="1">
    <source>
        <dbReference type="SAM" id="MobiDB-lite"/>
    </source>
</evidence>
<dbReference type="RefSeq" id="XP_064666281.1">
    <property type="nucleotide sequence ID" value="XM_064809588.1"/>
</dbReference>
<dbReference type="EMBL" id="MU853361">
    <property type="protein sequence ID" value="KAK4108711.1"/>
    <property type="molecule type" value="Genomic_DNA"/>
</dbReference>
<evidence type="ECO:0000313" key="4">
    <source>
        <dbReference type="EMBL" id="KAK4108711.1"/>
    </source>
</evidence>
<proteinExistence type="predicted"/>
<keyword evidence="3" id="KW-0732">Signal</keyword>
<keyword evidence="2" id="KW-1133">Transmembrane helix</keyword>
<name>A0AAN6QFL3_9PEZI</name>
<feature type="compositionally biased region" description="Basic and acidic residues" evidence="1">
    <location>
        <begin position="326"/>
        <end position="336"/>
    </location>
</feature>
<dbReference type="GeneID" id="89933712"/>
<keyword evidence="5" id="KW-1185">Reference proteome</keyword>
<gene>
    <name evidence="4" type="ORF">N656DRAFT_416367</name>
</gene>
<evidence type="ECO:0008006" key="6">
    <source>
        <dbReference type="Google" id="ProtNLM"/>
    </source>
</evidence>
<keyword evidence="2" id="KW-0812">Transmembrane</keyword>
<evidence type="ECO:0000256" key="3">
    <source>
        <dbReference type="SAM" id="SignalP"/>
    </source>
</evidence>
<evidence type="ECO:0000256" key="2">
    <source>
        <dbReference type="SAM" id="Phobius"/>
    </source>
</evidence>
<dbReference type="Proteomes" id="UP001302812">
    <property type="component" value="Unassembled WGS sequence"/>
</dbReference>
<feature type="chain" id="PRO_5043047736" description="Extracellular membrane protein CFEM domain-containing protein" evidence="3">
    <location>
        <begin position="20"/>
        <end position="336"/>
    </location>
</feature>
<sequence>MLSTIVTILLTSTYPAARAALATGGDRDTLNRDMKLHMIPSPRQAAPNTDSGGLIDPVTQPYCDWSECWHWGFPPHYPAPEVCELVDGPCPIDQSSDNLNWDTDTPGPDAAKCGVKQYRKDCYCNLKTPLYCAWRCNWTIWDTRWQTEDWFSRACPGSRASLPIDFSPLPACAAQCLDDNSFQAGCITQTSNCFCSLGKLFDCHQKCGSEDELVRIAAWLQEVCDLPKAEATSALNVGTFVLQTATPTGTVTEPTQSATGGAEVKLFLPVLSNEGNKLSWDEIFVVLCASITGAVGLGVWIYSCFAKKPRGRAKRTVRARTWNQTDTDKAEKGQAR</sequence>
<dbReference type="AlphaFoldDB" id="A0AAN6QFL3"/>
<feature type="region of interest" description="Disordered" evidence="1">
    <location>
        <begin position="315"/>
        <end position="336"/>
    </location>
</feature>
<comment type="caution">
    <text evidence="4">The sequence shown here is derived from an EMBL/GenBank/DDBJ whole genome shotgun (WGS) entry which is preliminary data.</text>
</comment>
<organism evidence="4 5">
    <name type="scientific">Canariomyces notabilis</name>
    <dbReference type="NCBI Taxonomy" id="2074819"/>
    <lineage>
        <taxon>Eukaryota</taxon>
        <taxon>Fungi</taxon>
        <taxon>Dikarya</taxon>
        <taxon>Ascomycota</taxon>
        <taxon>Pezizomycotina</taxon>
        <taxon>Sordariomycetes</taxon>
        <taxon>Sordariomycetidae</taxon>
        <taxon>Sordariales</taxon>
        <taxon>Chaetomiaceae</taxon>
        <taxon>Canariomyces</taxon>
    </lineage>
</organism>
<evidence type="ECO:0000313" key="5">
    <source>
        <dbReference type="Proteomes" id="UP001302812"/>
    </source>
</evidence>
<reference evidence="4" key="2">
    <citation type="submission" date="2023-05" db="EMBL/GenBank/DDBJ databases">
        <authorList>
            <consortium name="Lawrence Berkeley National Laboratory"/>
            <person name="Steindorff A."/>
            <person name="Hensen N."/>
            <person name="Bonometti L."/>
            <person name="Westerberg I."/>
            <person name="Brannstrom I.O."/>
            <person name="Guillou S."/>
            <person name="Cros-Aarteil S."/>
            <person name="Calhoun S."/>
            <person name="Haridas S."/>
            <person name="Kuo A."/>
            <person name="Mondo S."/>
            <person name="Pangilinan J."/>
            <person name="Riley R."/>
            <person name="Labutti K."/>
            <person name="Andreopoulos B."/>
            <person name="Lipzen A."/>
            <person name="Chen C."/>
            <person name="Yanf M."/>
            <person name="Daum C."/>
            <person name="Ng V."/>
            <person name="Clum A."/>
            <person name="Ohm R."/>
            <person name="Martin F."/>
            <person name="Silar P."/>
            <person name="Natvig D."/>
            <person name="Lalanne C."/>
            <person name="Gautier V."/>
            <person name="Ament-Velasquez S.L."/>
            <person name="Kruys A."/>
            <person name="Hutchinson M.I."/>
            <person name="Powell A.J."/>
            <person name="Barry K."/>
            <person name="Miller A.N."/>
            <person name="Grigoriev I.V."/>
            <person name="Debuchy R."/>
            <person name="Gladieux P."/>
            <person name="Thoren M.H."/>
            <person name="Johannesson H."/>
        </authorList>
    </citation>
    <scope>NUCLEOTIDE SEQUENCE</scope>
    <source>
        <strain evidence="4">CBS 508.74</strain>
    </source>
</reference>
<feature type="signal peptide" evidence="3">
    <location>
        <begin position="1"/>
        <end position="19"/>
    </location>
</feature>
<protein>
    <recommendedName>
        <fullName evidence="6">Extracellular membrane protein CFEM domain-containing protein</fullName>
    </recommendedName>
</protein>
<reference evidence="4" key="1">
    <citation type="journal article" date="2023" name="Mol. Phylogenet. Evol.">
        <title>Genome-scale phylogeny and comparative genomics of the fungal order Sordariales.</title>
        <authorList>
            <person name="Hensen N."/>
            <person name="Bonometti L."/>
            <person name="Westerberg I."/>
            <person name="Brannstrom I.O."/>
            <person name="Guillou S."/>
            <person name="Cros-Aarteil S."/>
            <person name="Calhoun S."/>
            <person name="Haridas S."/>
            <person name="Kuo A."/>
            <person name="Mondo S."/>
            <person name="Pangilinan J."/>
            <person name="Riley R."/>
            <person name="LaButti K."/>
            <person name="Andreopoulos B."/>
            <person name="Lipzen A."/>
            <person name="Chen C."/>
            <person name="Yan M."/>
            <person name="Daum C."/>
            <person name="Ng V."/>
            <person name="Clum A."/>
            <person name="Steindorff A."/>
            <person name="Ohm R.A."/>
            <person name="Martin F."/>
            <person name="Silar P."/>
            <person name="Natvig D.O."/>
            <person name="Lalanne C."/>
            <person name="Gautier V."/>
            <person name="Ament-Velasquez S.L."/>
            <person name="Kruys A."/>
            <person name="Hutchinson M.I."/>
            <person name="Powell A.J."/>
            <person name="Barry K."/>
            <person name="Miller A.N."/>
            <person name="Grigoriev I.V."/>
            <person name="Debuchy R."/>
            <person name="Gladieux P."/>
            <person name="Hiltunen Thoren M."/>
            <person name="Johannesson H."/>
        </authorList>
    </citation>
    <scope>NUCLEOTIDE SEQUENCE</scope>
    <source>
        <strain evidence="4">CBS 508.74</strain>
    </source>
</reference>
<feature type="transmembrane region" description="Helical" evidence="2">
    <location>
        <begin position="283"/>
        <end position="305"/>
    </location>
</feature>
<accession>A0AAN6QFL3</accession>
<keyword evidence="2" id="KW-0472">Membrane</keyword>